<dbReference type="AlphaFoldDB" id="A0A645AF00"/>
<sequence>MTPEFLALVDDKKIAFNPAVEMSYLKPEEQSKLMSVMAAQEATPSLSQAQRLKRYSQEGKLSENVMDAIMSEEKKEVDRITLTSDKLKQYFPKSFTPRQMEETIFKLLEQWQQKRERDMER</sequence>
<accession>A0A645AF00</accession>
<protein>
    <submittedName>
        <fullName evidence="1">Uncharacterized protein</fullName>
    </submittedName>
</protein>
<gene>
    <name evidence="1" type="ORF">SDC9_98536</name>
</gene>
<organism evidence="1">
    <name type="scientific">bioreactor metagenome</name>
    <dbReference type="NCBI Taxonomy" id="1076179"/>
    <lineage>
        <taxon>unclassified sequences</taxon>
        <taxon>metagenomes</taxon>
        <taxon>ecological metagenomes</taxon>
    </lineage>
</organism>
<reference evidence="1" key="1">
    <citation type="submission" date="2019-08" db="EMBL/GenBank/DDBJ databases">
        <authorList>
            <person name="Kucharzyk K."/>
            <person name="Murdoch R.W."/>
            <person name="Higgins S."/>
            <person name="Loffler F."/>
        </authorList>
    </citation>
    <scope>NUCLEOTIDE SEQUENCE</scope>
</reference>
<comment type="caution">
    <text evidence="1">The sequence shown here is derived from an EMBL/GenBank/DDBJ whole genome shotgun (WGS) entry which is preliminary data.</text>
</comment>
<proteinExistence type="predicted"/>
<dbReference type="EMBL" id="VSSQ01013568">
    <property type="protein sequence ID" value="MPM51785.1"/>
    <property type="molecule type" value="Genomic_DNA"/>
</dbReference>
<evidence type="ECO:0000313" key="1">
    <source>
        <dbReference type="EMBL" id="MPM51785.1"/>
    </source>
</evidence>
<name>A0A645AF00_9ZZZZ</name>